<evidence type="ECO:0000313" key="2">
    <source>
        <dbReference type="EMBL" id="MEO1780481.1"/>
    </source>
</evidence>
<dbReference type="PANTHER" id="PTHR43649:SF12">
    <property type="entry name" value="DIACETYLCHITOBIOSE BINDING PROTEIN DASA"/>
    <property type="match status" value="1"/>
</dbReference>
<reference evidence="3" key="1">
    <citation type="submission" date="2016-06" db="EMBL/GenBank/DDBJ databases">
        <title>Four novel species of enterococci isolated from chicken manure.</title>
        <authorList>
            <person name="Van Tyne D."/>
        </authorList>
    </citation>
    <scope>NUCLEOTIDE SEQUENCE [LARGE SCALE GENOMIC DNA]</scope>
    <source>
        <strain evidence="3">JM9A</strain>
    </source>
</reference>
<reference evidence="2 3" key="2">
    <citation type="submission" date="2024-02" db="EMBL/GenBank/DDBJ databases">
        <title>The Genome Sequence of Enterococcus diestrammenae JM9A.</title>
        <authorList>
            <person name="Earl A."/>
            <person name="Manson A."/>
            <person name="Gilmore M."/>
            <person name="Sanders J."/>
            <person name="Shea T."/>
            <person name="Howe W."/>
            <person name="Livny J."/>
            <person name="Cuomo C."/>
            <person name="Neafsey D."/>
            <person name="Birren B."/>
        </authorList>
    </citation>
    <scope>NUCLEOTIDE SEQUENCE [LARGE SCALE GENOMIC DNA]</scope>
    <source>
        <strain evidence="2 3">JM9A</strain>
    </source>
</reference>
<dbReference type="Proteomes" id="UP001429357">
    <property type="component" value="Unassembled WGS sequence"/>
</dbReference>
<accession>A0ABV0EXE8</accession>
<dbReference type="SUPFAM" id="SSF53850">
    <property type="entry name" value="Periplasmic binding protein-like II"/>
    <property type="match status" value="1"/>
</dbReference>
<dbReference type="RefSeq" id="WP_161870232.1">
    <property type="nucleotide sequence ID" value="NZ_MAEI02000001.1"/>
</dbReference>
<sequence length="553" mass="61360">MKKKSVMMAGLLMATMVLGTACGSGNESSDSSGEKSDEVTTLSFFSADLTEDDPFDNPVAKEITKRTGVKLEISHPVGGDEQAVPLMIASGDYPDMIFAKGDIGKMIDAEALEPLDDMIEEKGDNIKKLYGDQLVRLKNSNEDPQIYHLGTAGVKTKALATSGTFSLQLDVLKELGYLEINTLDEFEQALKDYMEKYPEIDGKKTVGMSLLGSDWRWLITVGNPAGFAAGYQDDGQWVVDDKTGEAVYKFQDEKIKEYFKWLNKMYDEGLIDPESFTQKYDTYISKLSAGNVLAVADQDWDISSAVAALKADGKNWRTYAPLPVTLSNQEKSMSTKDYGFTGTTGISISATSEHKEKAFEFLDWMASEEAQILCNWGIEGENYEIKDGKRVATDLEEASTDSKYSSRTGVGAYVWPFPQWGNGAEDSTGQPIVRTATVDLTRENYTDEEKEVLKNYDADLWTDLFPDPEELGQAPHGRAYEISIPASSDLSVIQQRADDYTTQAITDIIISSPDDFESKWSAMQDKLEDLNIESANKEMTELVQGRLELWGEK</sequence>
<name>A0ABV0EXE8_9ENTE</name>
<evidence type="ECO:0000313" key="3">
    <source>
        <dbReference type="Proteomes" id="UP001429357"/>
    </source>
</evidence>
<dbReference type="EMBL" id="MAEI02000001">
    <property type="protein sequence ID" value="MEO1780481.1"/>
    <property type="molecule type" value="Genomic_DNA"/>
</dbReference>
<keyword evidence="3" id="KW-1185">Reference proteome</keyword>
<dbReference type="InterPro" id="IPR006059">
    <property type="entry name" value="SBP"/>
</dbReference>
<evidence type="ECO:0008006" key="4">
    <source>
        <dbReference type="Google" id="ProtNLM"/>
    </source>
</evidence>
<organism evidence="2 3">
    <name type="scientific">Enterococcus diestrammenae</name>
    <dbReference type="NCBI Taxonomy" id="1155073"/>
    <lineage>
        <taxon>Bacteria</taxon>
        <taxon>Bacillati</taxon>
        <taxon>Bacillota</taxon>
        <taxon>Bacilli</taxon>
        <taxon>Lactobacillales</taxon>
        <taxon>Enterococcaceae</taxon>
        <taxon>Enterococcus</taxon>
    </lineage>
</organism>
<dbReference type="InterPro" id="IPR050490">
    <property type="entry name" value="Bact_solute-bd_prot1"/>
</dbReference>
<dbReference type="Gene3D" id="3.40.190.10">
    <property type="entry name" value="Periplasmic binding protein-like II"/>
    <property type="match status" value="2"/>
</dbReference>
<dbReference type="CDD" id="cd13582">
    <property type="entry name" value="PBP2_AlgQ_like_3"/>
    <property type="match status" value="1"/>
</dbReference>
<proteinExistence type="predicted"/>
<dbReference type="PANTHER" id="PTHR43649">
    <property type="entry name" value="ARABINOSE-BINDING PROTEIN-RELATED"/>
    <property type="match status" value="1"/>
</dbReference>
<gene>
    <name evidence="2" type="ORF">BAU18_000020</name>
</gene>
<protein>
    <recommendedName>
        <fullName evidence="4">ABC transporter substrate-binding protein</fullName>
    </recommendedName>
</protein>
<keyword evidence="1" id="KW-0732">Signal</keyword>
<dbReference type="PROSITE" id="PS51257">
    <property type="entry name" value="PROKAR_LIPOPROTEIN"/>
    <property type="match status" value="1"/>
</dbReference>
<comment type="caution">
    <text evidence="2">The sequence shown here is derived from an EMBL/GenBank/DDBJ whole genome shotgun (WGS) entry which is preliminary data.</text>
</comment>
<feature type="chain" id="PRO_5046317507" description="ABC transporter substrate-binding protein" evidence="1">
    <location>
        <begin position="20"/>
        <end position="553"/>
    </location>
</feature>
<dbReference type="Pfam" id="PF01547">
    <property type="entry name" value="SBP_bac_1"/>
    <property type="match status" value="1"/>
</dbReference>
<evidence type="ECO:0000256" key="1">
    <source>
        <dbReference type="SAM" id="SignalP"/>
    </source>
</evidence>
<feature type="signal peptide" evidence="1">
    <location>
        <begin position="1"/>
        <end position="19"/>
    </location>
</feature>